<accession>A0A840WP08</accession>
<organism evidence="1 2">
    <name type="scientific">Nocardiopsis metallicus</name>
    <dbReference type="NCBI Taxonomy" id="179819"/>
    <lineage>
        <taxon>Bacteria</taxon>
        <taxon>Bacillati</taxon>
        <taxon>Actinomycetota</taxon>
        <taxon>Actinomycetes</taxon>
        <taxon>Streptosporangiales</taxon>
        <taxon>Nocardiopsidaceae</taxon>
        <taxon>Nocardiopsis</taxon>
    </lineage>
</organism>
<protein>
    <recommendedName>
        <fullName evidence="3">DUF4417 domain-containing protein</fullName>
    </recommendedName>
</protein>
<evidence type="ECO:0000313" key="2">
    <source>
        <dbReference type="Proteomes" id="UP000579647"/>
    </source>
</evidence>
<sequence>MSPIDLPIPTAQVPVPTRGCDCTACPWWAGPDGTGGPATVEPLCSGSNSDCSYCGCSRAEADAPAGACGTCPIRCPSRDNLREWMVDVKATLSFDDIELPDHGLPHLPGYIPQVDGTAVTALDEHLSWPAYAVGLRRVFSPRSHTIYPRWRDGARAQELLGLQPGQLAVLSGYGEDPLVEAFWSLRRRDRLIEQIADQGWDLVLACNYSIYGNWPRIEHLINMRRSLLLATEFAEAGLPTVPNVYWFRLEDLERWAEWIAEASPPAIAINAQTMRTGADWDSWLLPGLHWLAAHIPADLPVIITGLSRPDRIGTATELLGDRMTLLNQTPQAYGLHGEVMGPQGRQRVHASTPDAFRSSVRYFASLMPHPSEVSS</sequence>
<evidence type="ECO:0000313" key="1">
    <source>
        <dbReference type="EMBL" id="MBB5494741.1"/>
    </source>
</evidence>
<gene>
    <name evidence="1" type="ORF">HNR07_005878</name>
</gene>
<dbReference type="EMBL" id="JACHDO010000001">
    <property type="protein sequence ID" value="MBB5494741.1"/>
    <property type="molecule type" value="Genomic_DNA"/>
</dbReference>
<comment type="caution">
    <text evidence="1">The sequence shown here is derived from an EMBL/GenBank/DDBJ whole genome shotgun (WGS) entry which is preliminary data.</text>
</comment>
<evidence type="ECO:0008006" key="3">
    <source>
        <dbReference type="Google" id="ProtNLM"/>
    </source>
</evidence>
<name>A0A840WP08_9ACTN</name>
<reference evidence="1 2" key="1">
    <citation type="submission" date="2020-08" db="EMBL/GenBank/DDBJ databases">
        <title>Sequencing the genomes of 1000 actinobacteria strains.</title>
        <authorList>
            <person name="Klenk H.-P."/>
        </authorList>
    </citation>
    <scope>NUCLEOTIDE SEQUENCE [LARGE SCALE GENOMIC DNA]</scope>
    <source>
        <strain evidence="1 2">DSM 44598</strain>
    </source>
</reference>
<dbReference type="AlphaFoldDB" id="A0A840WP08"/>
<dbReference type="Proteomes" id="UP000579647">
    <property type="component" value="Unassembled WGS sequence"/>
</dbReference>
<proteinExistence type="predicted"/>
<dbReference type="RefSeq" id="WP_184368659.1">
    <property type="nucleotide sequence ID" value="NZ_BAAAKM010000063.1"/>
</dbReference>
<keyword evidence="2" id="KW-1185">Reference proteome</keyword>